<evidence type="ECO:0000256" key="6">
    <source>
        <dbReference type="ARBA" id="ARBA00023136"/>
    </source>
</evidence>
<name>A0ABU7NYQ6_9ACTN</name>
<evidence type="ECO:0000256" key="4">
    <source>
        <dbReference type="ARBA" id="ARBA00022692"/>
    </source>
</evidence>
<keyword evidence="3" id="KW-1003">Cell membrane</keyword>
<evidence type="ECO:0000313" key="9">
    <source>
        <dbReference type="Proteomes" id="UP001307760"/>
    </source>
</evidence>
<keyword evidence="5 7" id="KW-1133">Transmembrane helix</keyword>
<keyword evidence="6 7" id="KW-0472">Membrane</keyword>
<feature type="transmembrane region" description="Helical" evidence="7">
    <location>
        <begin position="344"/>
        <end position="367"/>
    </location>
</feature>
<dbReference type="PANTHER" id="PTHR42865">
    <property type="entry name" value="PROTON/GLUTAMATE-ASPARTATE SYMPORTER"/>
    <property type="match status" value="1"/>
</dbReference>
<dbReference type="InterPro" id="IPR036458">
    <property type="entry name" value="Na:dicarbo_symporter_sf"/>
</dbReference>
<evidence type="ECO:0000256" key="2">
    <source>
        <dbReference type="ARBA" id="ARBA00022448"/>
    </source>
</evidence>
<dbReference type="EMBL" id="JAZBJP010000031">
    <property type="protein sequence ID" value="MEE4423931.1"/>
    <property type="molecule type" value="Genomic_DNA"/>
</dbReference>
<dbReference type="PANTHER" id="PTHR42865:SF7">
    <property type="entry name" value="PROTON_GLUTAMATE-ASPARTATE SYMPORTER"/>
    <property type="match status" value="1"/>
</dbReference>
<evidence type="ECO:0000313" key="8">
    <source>
        <dbReference type="EMBL" id="MEE4423931.1"/>
    </source>
</evidence>
<protein>
    <submittedName>
        <fullName evidence="8">Dicarboxylate/amino acid:cation symporter</fullName>
    </submittedName>
</protein>
<comment type="caution">
    <text evidence="8">The sequence shown here is derived from an EMBL/GenBank/DDBJ whole genome shotgun (WGS) entry which is preliminary data.</text>
</comment>
<feature type="transmembrane region" description="Helical" evidence="7">
    <location>
        <begin position="20"/>
        <end position="38"/>
    </location>
</feature>
<dbReference type="Gene3D" id="1.10.3860.10">
    <property type="entry name" value="Sodium:dicarboxylate symporter"/>
    <property type="match status" value="1"/>
</dbReference>
<dbReference type="Pfam" id="PF00375">
    <property type="entry name" value="SDF"/>
    <property type="match status" value="1"/>
</dbReference>
<feature type="transmembrane region" description="Helical" evidence="7">
    <location>
        <begin position="236"/>
        <end position="256"/>
    </location>
</feature>
<gene>
    <name evidence="8" type="ORF">V2J85_32170</name>
</gene>
<dbReference type="SUPFAM" id="SSF118215">
    <property type="entry name" value="Proton glutamate symport protein"/>
    <property type="match status" value="1"/>
</dbReference>
<keyword evidence="2" id="KW-0813">Transport</keyword>
<dbReference type="InterPro" id="IPR001991">
    <property type="entry name" value="Na-dicarboxylate_symporter"/>
</dbReference>
<organism evidence="8 9">
    <name type="scientific">Streptomyces bugieae</name>
    <dbReference type="NCBI Taxonomy" id="3098223"/>
    <lineage>
        <taxon>Bacteria</taxon>
        <taxon>Bacillati</taxon>
        <taxon>Actinomycetota</taxon>
        <taxon>Actinomycetes</taxon>
        <taxon>Kitasatosporales</taxon>
        <taxon>Streptomycetaceae</taxon>
        <taxon>Streptomyces</taxon>
    </lineage>
</organism>
<proteinExistence type="predicted"/>
<feature type="transmembrane region" description="Helical" evidence="7">
    <location>
        <begin position="58"/>
        <end position="79"/>
    </location>
</feature>
<evidence type="ECO:0000256" key="5">
    <source>
        <dbReference type="ARBA" id="ARBA00022989"/>
    </source>
</evidence>
<dbReference type="PRINTS" id="PR00173">
    <property type="entry name" value="EDTRNSPORT"/>
</dbReference>
<dbReference type="Proteomes" id="UP001307760">
    <property type="component" value="Unassembled WGS sequence"/>
</dbReference>
<comment type="subcellular location">
    <subcellularLocation>
        <location evidence="1">Cell membrane</location>
        <topology evidence="1">Multi-pass membrane protein</topology>
    </subcellularLocation>
</comment>
<accession>A0ABU7NYQ6</accession>
<keyword evidence="4 7" id="KW-0812">Transmembrane</keyword>
<evidence type="ECO:0000256" key="3">
    <source>
        <dbReference type="ARBA" id="ARBA00022475"/>
    </source>
</evidence>
<evidence type="ECO:0000256" key="1">
    <source>
        <dbReference type="ARBA" id="ARBA00004651"/>
    </source>
</evidence>
<feature type="transmembrane region" description="Helical" evidence="7">
    <location>
        <begin position="319"/>
        <end position="338"/>
    </location>
</feature>
<evidence type="ECO:0000256" key="7">
    <source>
        <dbReference type="SAM" id="Phobius"/>
    </source>
</evidence>
<keyword evidence="9" id="KW-1185">Reference proteome</keyword>
<sequence>MSTSSVPSTKTPKSSRIPKVPFWAQILAGLALGVLLGWTAKSNDLGWLTSTLQHIGDLFVQLLKLAVAPLVFFAILVSITNLRQVNNAARLATRTLLWFMATSLIAVAIGLAIGLLTNPGAGTGLTPKDGKLPEHAGSWIDFLTGIVPTDVITPFTELNVLQIVFMAAVAGIAALQLGEKAEPVLKLSRSVLELLQKALWWVIRLAPIGTVGLIGNAIATYGWNLIGKYATFTVDIYVGCAIVLFGVYPLLLATVAKANPLQFFRGAWPAIQLAFVSRSSVGTMPVTQQVTERLGVPREYASFAVPFGSTTKMDGCASIYPAIAAIFIAQIFDVHLAVGDYVLIAFVSVIGSAATAGLTGATVMLTLTLSTLGLPLEGVGLLMAIDPILDMMRTATNVAGQSVIPILVSAKEKILDREAYNSAKSISLTAATAPDTEEKVAVPAAA</sequence>
<dbReference type="RefSeq" id="WP_330823570.1">
    <property type="nucleotide sequence ID" value="NZ_JAZBJP010000031.1"/>
</dbReference>
<feature type="transmembrane region" description="Helical" evidence="7">
    <location>
        <begin position="199"/>
        <end position="224"/>
    </location>
</feature>
<feature type="transmembrane region" description="Helical" evidence="7">
    <location>
        <begin position="91"/>
        <end position="116"/>
    </location>
</feature>
<reference evidence="8 9" key="1">
    <citation type="submission" date="2023-12" db="EMBL/GenBank/DDBJ databases">
        <title>30 novel species of actinomycetes from the DSMZ collection.</title>
        <authorList>
            <person name="Nouioui I."/>
        </authorList>
    </citation>
    <scope>NUCLEOTIDE SEQUENCE [LARGE SCALE GENOMIC DNA]</scope>
    <source>
        <strain evidence="8 9">DSM 41528</strain>
    </source>
</reference>